<evidence type="ECO:0000313" key="2">
    <source>
        <dbReference type="Proteomes" id="UP000031565"/>
    </source>
</evidence>
<organism evidence="1 2">
    <name type="scientific">Spiroplasma poulsonii</name>
    <dbReference type="NCBI Taxonomy" id="2138"/>
    <lineage>
        <taxon>Bacteria</taxon>
        <taxon>Bacillati</taxon>
        <taxon>Mycoplasmatota</taxon>
        <taxon>Mollicutes</taxon>
        <taxon>Entomoplasmatales</taxon>
        <taxon>Spiroplasmataceae</taxon>
        <taxon>Spiroplasma</taxon>
    </lineage>
</organism>
<comment type="caution">
    <text evidence="1">The sequence shown here is derived from an EMBL/GenBank/DDBJ whole genome shotgun (WGS) entry which is preliminary data.</text>
</comment>
<evidence type="ECO:0000313" key="1">
    <source>
        <dbReference type="EMBL" id="PQM30678.1"/>
    </source>
</evidence>
<dbReference type="Proteomes" id="UP000031565">
    <property type="component" value="Unassembled WGS sequence"/>
</dbReference>
<dbReference type="STRING" id="2138.SMSRO_v1c04310"/>
<keyword evidence="1" id="KW-0378">Hydrolase</keyword>
<reference evidence="1 2" key="1">
    <citation type="journal article" date="2015" name="MBio">
        <title>Genome sequence of the Drosophila melanogaster male-killing Spiroplasma strain MSRO endosymbiont.</title>
        <authorList>
            <person name="Paredes J.C."/>
            <person name="Herren J.K."/>
            <person name="Schupfer F."/>
            <person name="Marin R."/>
            <person name="Claverol S."/>
            <person name="Kuo C.H."/>
            <person name="Lemaitre B."/>
            <person name="Beven L."/>
        </authorList>
    </citation>
    <scope>NUCLEOTIDE SEQUENCE [LARGE SCALE GENOMIC DNA]</scope>
    <source>
        <strain evidence="1 2">MSRO</strain>
    </source>
</reference>
<dbReference type="PANTHER" id="PTHR47271">
    <property type="entry name" value="ARGININE DEIMINASE"/>
    <property type="match status" value="1"/>
</dbReference>
<dbReference type="EMBL" id="JTLV02000001">
    <property type="protein sequence ID" value="PQM30678.1"/>
    <property type="molecule type" value="Genomic_DNA"/>
</dbReference>
<sequence length="84" mass="9526">MAEKYGINVYSEIGQLKTVLLHRPGDELANLSPDLLERLLFDDTPDLAVAQKEHDAFAKVFKDLGVEVLYIRLLAIPFFIKILL</sequence>
<dbReference type="AlphaFoldDB" id="A0A2P6FB39"/>
<protein>
    <submittedName>
        <fullName evidence="1">Arginine deiminase</fullName>
        <ecNumber evidence="1">3.5.3.6</ecNumber>
    </submittedName>
</protein>
<dbReference type="GO" id="GO:0019546">
    <property type="term" value="P:L-arginine deiminase pathway"/>
    <property type="evidence" value="ECO:0007669"/>
    <property type="project" value="TreeGrafter"/>
</dbReference>
<dbReference type="PANTHER" id="PTHR47271:SF2">
    <property type="entry name" value="ARGININE DEIMINASE"/>
    <property type="match status" value="1"/>
</dbReference>
<name>A0A2P6FB39_9MOLU</name>
<dbReference type="Gene3D" id="3.75.10.10">
    <property type="entry name" value="L-arginine/glycine Amidinotransferase, Chain A"/>
    <property type="match status" value="1"/>
</dbReference>
<dbReference type="EC" id="3.5.3.6" evidence="1"/>
<accession>A0A2P6FB39</accession>
<keyword evidence="2" id="KW-1185">Reference proteome</keyword>
<dbReference type="SUPFAM" id="SSF55909">
    <property type="entry name" value="Pentein"/>
    <property type="match status" value="1"/>
</dbReference>
<gene>
    <name evidence="1" type="primary">arcA_1</name>
    <name evidence="1" type="ORF">SMSRO_SF004590</name>
</gene>
<dbReference type="Pfam" id="PF02274">
    <property type="entry name" value="ADI"/>
    <property type="match status" value="1"/>
</dbReference>
<proteinExistence type="predicted"/>
<dbReference type="GO" id="GO:0016990">
    <property type="term" value="F:arginine deiminase activity"/>
    <property type="evidence" value="ECO:0007669"/>
    <property type="project" value="UniProtKB-EC"/>
</dbReference>